<comment type="caution">
    <text evidence="1">The sequence shown here is derived from an EMBL/GenBank/DDBJ whole genome shotgun (WGS) entry which is preliminary data.</text>
</comment>
<evidence type="ECO:0000313" key="2">
    <source>
        <dbReference type="Proteomes" id="UP001278571"/>
    </source>
</evidence>
<gene>
    <name evidence="1" type="ORF">R2363_32630</name>
</gene>
<organism evidence="1 2">
    <name type="scientific">Streptomyces roseolus</name>
    <dbReference type="NCBI Taxonomy" id="67358"/>
    <lineage>
        <taxon>Bacteria</taxon>
        <taxon>Bacillati</taxon>
        <taxon>Actinomycetota</taxon>
        <taxon>Actinomycetes</taxon>
        <taxon>Kitasatosporales</taxon>
        <taxon>Streptomycetaceae</taxon>
        <taxon>Streptomyces</taxon>
    </lineage>
</organism>
<sequence length="42" mass="4286">MPGADAGLLAVRRGDAPVLLVPLREPGAAGPLDRTLLREPGP</sequence>
<proteinExistence type="predicted"/>
<keyword evidence="2" id="KW-1185">Reference proteome</keyword>
<dbReference type="Proteomes" id="UP001278571">
    <property type="component" value="Unassembled WGS sequence"/>
</dbReference>
<name>A0ABU4KGR0_9ACTN</name>
<protein>
    <submittedName>
        <fullName evidence="1">Uncharacterized protein</fullName>
    </submittedName>
</protein>
<dbReference type="EMBL" id="JAWJZF010000511">
    <property type="protein sequence ID" value="MDX2296907.1"/>
    <property type="molecule type" value="Genomic_DNA"/>
</dbReference>
<evidence type="ECO:0000313" key="1">
    <source>
        <dbReference type="EMBL" id="MDX2296907.1"/>
    </source>
</evidence>
<dbReference type="RefSeq" id="WP_319013064.1">
    <property type="nucleotide sequence ID" value="NZ_JAWJZF010000511.1"/>
</dbReference>
<reference evidence="1 2" key="1">
    <citation type="submission" date="2023-10" db="EMBL/GenBank/DDBJ databases">
        <authorList>
            <person name="Wang X.X."/>
        </authorList>
    </citation>
    <scope>NUCLEOTIDE SEQUENCE [LARGE SCALE GENOMIC DNA]</scope>
    <source>
        <strain evidence="1 2">NBRC 12816</strain>
    </source>
</reference>
<accession>A0ABU4KGR0</accession>